<dbReference type="InterPro" id="IPR001264">
    <property type="entry name" value="Glyco_trans_51"/>
</dbReference>
<evidence type="ECO:0000256" key="4">
    <source>
        <dbReference type="ARBA" id="ARBA00022679"/>
    </source>
</evidence>
<evidence type="ECO:0000313" key="13">
    <source>
        <dbReference type="EMBL" id="MFD2262291.1"/>
    </source>
</evidence>
<accession>A0ABW5DQX7</accession>
<comment type="function">
    <text evidence="11">Peptidoglycan polymerase that catalyzes glycan chain elongation from lipid-linked precursors.</text>
</comment>
<evidence type="ECO:0000313" key="14">
    <source>
        <dbReference type="Proteomes" id="UP001597295"/>
    </source>
</evidence>
<protein>
    <recommendedName>
        <fullName evidence="11">Biosynthetic peptidoglycan transglycosylase</fullName>
        <ecNumber evidence="11">2.4.99.28</ecNumber>
    </recommendedName>
    <alternativeName>
        <fullName evidence="11">Glycan polymerase</fullName>
    </alternativeName>
    <alternativeName>
        <fullName evidence="11">Peptidoglycan glycosyltransferase MtgA</fullName>
        <shortName evidence="11">PGT</shortName>
    </alternativeName>
</protein>
<dbReference type="Proteomes" id="UP001597295">
    <property type="component" value="Unassembled WGS sequence"/>
</dbReference>
<evidence type="ECO:0000256" key="3">
    <source>
        <dbReference type="ARBA" id="ARBA00022676"/>
    </source>
</evidence>
<evidence type="ECO:0000256" key="11">
    <source>
        <dbReference type="HAMAP-Rule" id="MF_00766"/>
    </source>
</evidence>
<dbReference type="Gene3D" id="1.10.3810.10">
    <property type="entry name" value="Biosynthetic peptidoglycan transglycosylase-like"/>
    <property type="match status" value="1"/>
</dbReference>
<evidence type="ECO:0000256" key="6">
    <source>
        <dbReference type="ARBA" id="ARBA00022960"/>
    </source>
</evidence>
<comment type="pathway">
    <text evidence="11">Cell wall biogenesis; peptidoglycan biosynthesis.</text>
</comment>
<feature type="transmembrane region" description="Helical" evidence="11">
    <location>
        <begin position="9"/>
        <end position="30"/>
    </location>
</feature>
<keyword evidence="10 11" id="KW-0961">Cell wall biogenesis/degradation</keyword>
<dbReference type="RefSeq" id="WP_379875218.1">
    <property type="nucleotide sequence ID" value="NZ_JBHUIP010000003.1"/>
</dbReference>
<dbReference type="PANTHER" id="PTHR30400">
    <property type="entry name" value="MONOFUNCTIONAL BIOSYNTHETIC PEPTIDOGLYCAN TRANSGLYCOSYLASE"/>
    <property type="match status" value="1"/>
</dbReference>
<evidence type="ECO:0000259" key="12">
    <source>
        <dbReference type="Pfam" id="PF00912"/>
    </source>
</evidence>
<dbReference type="Pfam" id="PF00912">
    <property type="entry name" value="Transgly"/>
    <property type="match status" value="1"/>
</dbReference>
<feature type="domain" description="Glycosyl transferase family 51" evidence="12">
    <location>
        <begin position="46"/>
        <end position="210"/>
    </location>
</feature>
<keyword evidence="9 11" id="KW-0472">Membrane</keyword>
<dbReference type="NCBIfam" id="TIGR02070">
    <property type="entry name" value="mono_pep_trsgly"/>
    <property type="match status" value="1"/>
</dbReference>
<dbReference type="EC" id="2.4.99.28" evidence="11"/>
<evidence type="ECO:0000256" key="7">
    <source>
        <dbReference type="ARBA" id="ARBA00022984"/>
    </source>
</evidence>
<evidence type="ECO:0000256" key="8">
    <source>
        <dbReference type="ARBA" id="ARBA00022989"/>
    </source>
</evidence>
<keyword evidence="4 11" id="KW-0808">Transferase</keyword>
<dbReference type="SUPFAM" id="SSF53955">
    <property type="entry name" value="Lysozyme-like"/>
    <property type="match status" value="1"/>
</dbReference>
<reference evidence="14" key="1">
    <citation type="journal article" date="2019" name="Int. J. Syst. Evol. Microbiol.">
        <title>The Global Catalogue of Microorganisms (GCM) 10K type strain sequencing project: providing services to taxonomists for standard genome sequencing and annotation.</title>
        <authorList>
            <consortium name="The Broad Institute Genomics Platform"/>
            <consortium name="The Broad Institute Genome Sequencing Center for Infectious Disease"/>
            <person name="Wu L."/>
            <person name="Ma J."/>
        </authorList>
    </citation>
    <scope>NUCLEOTIDE SEQUENCE [LARGE SCALE GENOMIC DNA]</scope>
    <source>
        <strain evidence="14">CGMCC 1.19062</strain>
    </source>
</reference>
<gene>
    <name evidence="11 13" type="primary">mtgA</name>
    <name evidence="13" type="ORF">ACFSM5_05280</name>
</gene>
<dbReference type="EMBL" id="JBHUIP010000003">
    <property type="protein sequence ID" value="MFD2262291.1"/>
    <property type="molecule type" value="Genomic_DNA"/>
</dbReference>
<comment type="similarity">
    <text evidence="11">Belongs to the glycosyltransferase 51 family.</text>
</comment>
<evidence type="ECO:0000256" key="5">
    <source>
        <dbReference type="ARBA" id="ARBA00022692"/>
    </source>
</evidence>
<keyword evidence="6 11" id="KW-0133">Cell shape</keyword>
<evidence type="ECO:0000256" key="10">
    <source>
        <dbReference type="ARBA" id="ARBA00023316"/>
    </source>
</evidence>
<evidence type="ECO:0000256" key="9">
    <source>
        <dbReference type="ARBA" id="ARBA00023136"/>
    </source>
</evidence>
<dbReference type="PANTHER" id="PTHR30400:SF0">
    <property type="entry name" value="BIOSYNTHETIC PEPTIDOGLYCAN TRANSGLYCOSYLASE"/>
    <property type="match status" value="1"/>
</dbReference>
<comment type="caution">
    <text evidence="13">The sequence shown here is derived from an EMBL/GenBank/DDBJ whole genome shotgun (WGS) entry which is preliminary data.</text>
</comment>
<keyword evidence="14" id="KW-1185">Reference proteome</keyword>
<dbReference type="HAMAP" id="MF_00766">
    <property type="entry name" value="PGT_MtgA"/>
    <property type="match status" value="1"/>
</dbReference>
<dbReference type="InterPro" id="IPR023346">
    <property type="entry name" value="Lysozyme-like_dom_sf"/>
</dbReference>
<comment type="catalytic activity">
    <reaction evidence="11">
        <text>[GlcNAc-(1-&gt;4)-Mur2Ac(oyl-L-Ala-gamma-D-Glu-L-Lys-D-Ala-D-Ala)](n)-di-trans,octa-cis-undecaprenyl diphosphate + beta-D-GlcNAc-(1-&gt;4)-Mur2Ac(oyl-L-Ala-gamma-D-Glu-L-Lys-D-Ala-D-Ala)-di-trans,octa-cis-undecaprenyl diphosphate = [GlcNAc-(1-&gt;4)-Mur2Ac(oyl-L-Ala-gamma-D-Glu-L-Lys-D-Ala-D-Ala)](n+1)-di-trans,octa-cis-undecaprenyl diphosphate + di-trans,octa-cis-undecaprenyl diphosphate + H(+)</text>
        <dbReference type="Rhea" id="RHEA:23708"/>
        <dbReference type="Rhea" id="RHEA-COMP:9602"/>
        <dbReference type="Rhea" id="RHEA-COMP:9603"/>
        <dbReference type="ChEBI" id="CHEBI:15378"/>
        <dbReference type="ChEBI" id="CHEBI:58405"/>
        <dbReference type="ChEBI" id="CHEBI:60033"/>
        <dbReference type="ChEBI" id="CHEBI:78435"/>
        <dbReference type="EC" id="2.4.99.28"/>
    </reaction>
</comment>
<evidence type="ECO:0000256" key="1">
    <source>
        <dbReference type="ARBA" id="ARBA00022475"/>
    </source>
</evidence>
<keyword evidence="7 11" id="KW-0573">Peptidoglycan synthesis</keyword>
<name>A0ABW5DQX7_9PROT</name>
<comment type="subcellular location">
    <subcellularLocation>
        <location evidence="11">Cell inner membrane</location>
        <topology evidence="11">Single-pass membrane protein</topology>
    </subcellularLocation>
</comment>
<keyword evidence="3 11" id="KW-0328">Glycosyltransferase</keyword>
<organism evidence="13 14">
    <name type="scientific">Lacibacterium aquatile</name>
    <dbReference type="NCBI Taxonomy" id="1168082"/>
    <lineage>
        <taxon>Bacteria</taxon>
        <taxon>Pseudomonadati</taxon>
        <taxon>Pseudomonadota</taxon>
        <taxon>Alphaproteobacteria</taxon>
        <taxon>Rhodospirillales</taxon>
        <taxon>Rhodospirillaceae</taxon>
    </lineage>
</organism>
<sequence length="223" mass="24924">MVRRIARWVAYGIGGLIAFWLVMILVYRVIYPPVTPLMVIRLFEGEGLKHEAVAWDRIDKDIARAVIAGEDNNFCSHNGVDWVAVQDAIEEYRNGEDLRGASTVTMQLARNLFLWPGGGFIRKGVEVPLAFTIDLLWPKHRIMAVYLNSVEFGPGIYGVEAASRHHFGKSAAQLNRTEATLLAAVLPNPRRFDAGKPSAYIQRRSATLSRIMGQLGNWTDCVT</sequence>
<keyword evidence="8 11" id="KW-1133">Transmembrane helix</keyword>
<evidence type="ECO:0000256" key="2">
    <source>
        <dbReference type="ARBA" id="ARBA00022519"/>
    </source>
</evidence>
<proteinExistence type="inferred from homology"/>
<keyword evidence="1 11" id="KW-1003">Cell membrane</keyword>
<keyword evidence="2 11" id="KW-0997">Cell inner membrane</keyword>
<dbReference type="InterPro" id="IPR011812">
    <property type="entry name" value="Pep_trsgly"/>
</dbReference>
<dbReference type="InterPro" id="IPR036950">
    <property type="entry name" value="PBP_transglycosylase"/>
</dbReference>
<keyword evidence="5 11" id="KW-0812">Transmembrane</keyword>